<dbReference type="Gene3D" id="2.160.20.10">
    <property type="entry name" value="Single-stranded right-handed beta-helix, Pectin lyase-like"/>
    <property type="match status" value="1"/>
</dbReference>
<dbReference type="Proteomes" id="UP000479293">
    <property type="component" value="Unassembled WGS sequence"/>
</dbReference>
<evidence type="ECO:0000313" key="3">
    <source>
        <dbReference type="Proteomes" id="UP000479293"/>
    </source>
</evidence>
<evidence type="ECO:0000256" key="1">
    <source>
        <dbReference type="SAM" id="MobiDB-lite"/>
    </source>
</evidence>
<dbReference type="InterPro" id="IPR011050">
    <property type="entry name" value="Pectin_lyase_fold/virulence"/>
</dbReference>
<gene>
    <name evidence="2" type="ORF">GBK04_23375</name>
</gene>
<keyword evidence="3" id="KW-1185">Reference proteome</keyword>
<dbReference type="AlphaFoldDB" id="A0A7C9F898"/>
<dbReference type="InterPro" id="IPR012334">
    <property type="entry name" value="Pectin_lyas_fold"/>
</dbReference>
<comment type="caution">
    <text evidence="2">The sequence shown here is derived from an EMBL/GenBank/DDBJ whole genome shotgun (WGS) entry which is preliminary data.</text>
</comment>
<proteinExistence type="predicted"/>
<dbReference type="SUPFAM" id="SSF51126">
    <property type="entry name" value="Pectin lyase-like"/>
    <property type="match status" value="1"/>
</dbReference>
<feature type="region of interest" description="Disordered" evidence="1">
    <location>
        <begin position="165"/>
        <end position="189"/>
    </location>
</feature>
<evidence type="ECO:0008006" key="4">
    <source>
        <dbReference type="Google" id="ProtNLM"/>
    </source>
</evidence>
<protein>
    <recommendedName>
        <fullName evidence="4">DUF1565 domain-containing protein</fullName>
    </recommendedName>
</protein>
<sequence length="189" mass="19837">MKNPLPSKTDVQSGLLLLGVLLLLISPAYANIRYVDATRSSDSGNGLSWVTARKYLQTALDDAVSGDQIWVAQGTYKPTTSTTDRLASFIMKEGVKIYGGFTSGQTSLSQRNSNPATNGTVLSGDINNDNDKVGNSYHVIFNDQNGLTAAAVLDGFTVTGGNADISSPSDDGGGCTTLPVAPRSPTVRF</sequence>
<accession>A0A7C9F898</accession>
<dbReference type="RefSeq" id="WP_152763909.1">
    <property type="nucleotide sequence ID" value="NZ_WHLY01000002.1"/>
</dbReference>
<name>A0A7C9F898_9BACT</name>
<dbReference type="EMBL" id="WHLY01000002">
    <property type="protein sequence ID" value="MPR36206.1"/>
    <property type="molecule type" value="Genomic_DNA"/>
</dbReference>
<evidence type="ECO:0000313" key="2">
    <source>
        <dbReference type="EMBL" id="MPR36206.1"/>
    </source>
</evidence>
<organism evidence="2 3">
    <name type="scientific">Salmonirosea aquatica</name>
    <dbReference type="NCBI Taxonomy" id="2654236"/>
    <lineage>
        <taxon>Bacteria</taxon>
        <taxon>Pseudomonadati</taxon>
        <taxon>Bacteroidota</taxon>
        <taxon>Cytophagia</taxon>
        <taxon>Cytophagales</taxon>
        <taxon>Spirosomataceae</taxon>
        <taxon>Salmonirosea</taxon>
    </lineage>
</organism>
<reference evidence="2 3" key="1">
    <citation type="submission" date="2019-10" db="EMBL/GenBank/DDBJ databases">
        <title>Draft Genome Sequence of Cytophagaceae sp. SJW1-29.</title>
        <authorList>
            <person name="Choi A."/>
        </authorList>
    </citation>
    <scope>NUCLEOTIDE SEQUENCE [LARGE SCALE GENOMIC DNA]</scope>
    <source>
        <strain evidence="2 3">SJW1-29</strain>
    </source>
</reference>